<sequence>MTRMERIERGQQQGMQDIVEAVVRETPTYEGLRKTLHNLGFQAKETKPDLVRWESLEDELAVLIRMDAETGAVTDAEVLTFEEMERNR</sequence>
<comment type="caution">
    <text evidence="1">The sequence shown here is derived from an EMBL/GenBank/DDBJ whole genome shotgun (WGS) entry which is preliminary data.</text>
</comment>
<protein>
    <submittedName>
        <fullName evidence="1">Uncharacterized protein</fullName>
    </submittedName>
</protein>
<dbReference type="EMBL" id="VCYH01000002">
    <property type="protein sequence ID" value="MDN7024072.1"/>
    <property type="molecule type" value="Genomic_DNA"/>
</dbReference>
<proteinExistence type="predicted"/>
<name>A0ABT8M809_9EURY</name>
<evidence type="ECO:0000313" key="2">
    <source>
        <dbReference type="Proteomes" id="UP001168338"/>
    </source>
</evidence>
<organism evidence="1 2">
    <name type="scientific">Methanoculleus frigidifontis</name>
    <dbReference type="NCBI Taxonomy" id="2584085"/>
    <lineage>
        <taxon>Archaea</taxon>
        <taxon>Methanobacteriati</taxon>
        <taxon>Methanobacteriota</taxon>
        <taxon>Stenosarchaea group</taxon>
        <taxon>Methanomicrobia</taxon>
        <taxon>Methanomicrobiales</taxon>
        <taxon>Methanomicrobiaceae</taxon>
        <taxon>Methanoculleus</taxon>
    </lineage>
</organism>
<dbReference type="RefSeq" id="WP_301663159.1">
    <property type="nucleotide sequence ID" value="NZ_VCYH01000002.1"/>
</dbReference>
<evidence type="ECO:0000313" key="1">
    <source>
        <dbReference type="EMBL" id="MDN7024072.1"/>
    </source>
</evidence>
<dbReference type="Proteomes" id="UP001168338">
    <property type="component" value="Unassembled WGS sequence"/>
</dbReference>
<accession>A0ABT8M809</accession>
<keyword evidence="2" id="KW-1185">Reference proteome</keyword>
<gene>
    <name evidence="1" type="ORF">FGU65_04065</name>
</gene>
<reference evidence="1" key="1">
    <citation type="submission" date="2019-05" db="EMBL/GenBank/DDBJ databases">
        <title>Methanoculleus sp. FWC-SCC1, a methanogenic archaeon isolated from deep marine cold seep.</title>
        <authorList>
            <person name="Chen Y.-W."/>
            <person name="Chen S.-C."/>
            <person name="Teng N.-H."/>
            <person name="Lai M.-C."/>
        </authorList>
    </citation>
    <scope>NUCLEOTIDE SEQUENCE</scope>
    <source>
        <strain evidence="1">FWC-SCC1</strain>
    </source>
</reference>